<accession>A0A4Q0XND4</accession>
<organism evidence="9 10">
    <name type="scientific">Candidatus Marinarcus aquaticus</name>
    <dbReference type="NCBI Taxonomy" id="2044504"/>
    <lineage>
        <taxon>Bacteria</taxon>
        <taxon>Pseudomonadati</taxon>
        <taxon>Campylobacterota</taxon>
        <taxon>Epsilonproteobacteria</taxon>
        <taxon>Campylobacterales</taxon>
        <taxon>Arcobacteraceae</taxon>
        <taxon>Candidatus Marinarcus</taxon>
    </lineage>
</organism>
<feature type="transmembrane region" description="Helical" evidence="7">
    <location>
        <begin position="144"/>
        <end position="164"/>
    </location>
</feature>
<feature type="transmembrane region" description="Helical" evidence="7">
    <location>
        <begin position="110"/>
        <end position="132"/>
    </location>
</feature>
<dbReference type="InterPro" id="IPR000917">
    <property type="entry name" value="Sulfatase_N"/>
</dbReference>
<dbReference type="AlphaFoldDB" id="A0A4Q0XND4"/>
<comment type="subcellular location">
    <subcellularLocation>
        <location evidence="1">Cell membrane</location>
        <topology evidence="1">Multi-pass membrane protein</topology>
    </subcellularLocation>
</comment>
<keyword evidence="3" id="KW-0808">Transferase</keyword>
<dbReference type="InterPro" id="IPR040423">
    <property type="entry name" value="PEA_transferase"/>
</dbReference>
<evidence type="ECO:0000256" key="6">
    <source>
        <dbReference type="ARBA" id="ARBA00023136"/>
    </source>
</evidence>
<evidence type="ECO:0000256" key="5">
    <source>
        <dbReference type="ARBA" id="ARBA00022989"/>
    </source>
</evidence>
<keyword evidence="2" id="KW-1003">Cell membrane</keyword>
<sequence length="545" mass="63482">MNQIFSKLLYNLFLAFCITILFVMIEQSYRMYNDILMFNLTLRSFFEQFMIHLFIISIVSRRAVLIVYFILALLVWFQLAHFAYFGTWIFPLEYYLFFTKFQETYDTFRTVLTIAIVPTVLFILLILSIHFLLKKRHDDNRLKVKFLSLFLIAFIIFVPLRVYVKDSKKGHRPNVEYYPIKNSIVNLGYLFGNILPKKISGHSGLEQPITPTPELLVKTPNINVVMIMGESLNRNFMSLYGYNVKTTPFLDSLKDNEHFIYKQGIASGVVTDVAVPSFFNIIKRPDGVPQIISTNTCLFKMAKNNGFQTYFYSSQAQDQLAQLKSYMCTKWIDNYKDGTTVTHSIDTPALDQFLIDQIDTIDFSKPTFLALQQRASHTPFIDTFPKEFELFTKQNNEESVLQNTIDYQNSIHYTDYILSQLIKKIEDKTDRPTYFIFTSDHASNVGDPNRNGHGRLDYDAIYQVPFFVYGINNAKSIKKKFSEFPYISHYQMGNVVSHLLGYKEAYNHFNKKEDYFVCDSDISGLSGILKLSFDEENKQIPTLIK</sequence>
<feature type="transmembrane region" description="Helical" evidence="7">
    <location>
        <begin position="37"/>
        <end position="59"/>
    </location>
</feature>
<keyword evidence="6 7" id="KW-0472">Membrane</keyword>
<proteinExistence type="predicted"/>
<keyword evidence="5 7" id="KW-1133">Transmembrane helix</keyword>
<keyword evidence="10" id="KW-1185">Reference proteome</keyword>
<evidence type="ECO:0000313" key="9">
    <source>
        <dbReference type="EMBL" id="RXJ55311.1"/>
    </source>
</evidence>
<dbReference type="InterPro" id="IPR058130">
    <property type="entry name" value="PEA_transf_C"/>
</dbReference>
<keyword evidence="4 7" id="KW-0812">Transmembrane</keyword>
<dbReference type="GO" id="GO:0005886">
    <property type="term" value="C:plasma membrane"/>
    <property type="evidence" value="ECO:0007669"/>
    <property type="project" value="UniProtKB-SubCell"/>
</dbReference>
<evidence type="ECO:0000256" key="7">
    <source>
        <dbReference type="SAM" id="Phobius"/>
    </source>
</evidence>
<dbReference type="RefSeq" id="WP_128996857.1">
    <property type="nucleotide sequence ID" value="NZ_PDKN01000008.1"/>
</dbReference>
<dbReference type="OrthoDB" id="9786870at2"/>
<feature type="domain" description="Sulfatase N-terminal" evidence="8">
    <location>
        <begin position="223"/>
        <end position="481"/>
    </location>
</feature>
<feature type="transmembrane region" description="Helical" evidence="7">
    <location>
        <begin position="7"/>
        <end position="25"/>
    </location>
</feature>
<comment type="caution">
    <text evidence="9">The sequence shown here is derived from an EMBL/GenBank/DDBJ whole genome shotgun (WGS) entry which is preliminary data.</text>
</comment>
<dbReference type="PANTHER" id="PTHR30443">
    <property type="entry name" value="INNER MEMBRANE PROTEIN"/>
    <property type="match status" value="1"/>
</dbReference>
<reference evidence="9 10" key="1">
    <citation type="submission" date="2017-10" db="EMBL/GenBank/DDBJ databases">
        <title>Genomics of the genus Arcobacter.</title>
        <authorList>
            <person name="Perez-Cataluna A."/>
            <person name="Figueras M.J."/>
        </authorList>
    </citation>
    <scope>NUCLEOTIDE SEQUENCE [LARGE SCALE GENOMIC DNA]</scope>
    <source>
        <strain evidence="9 10">CECT 8987</strain>
    </source>
</reference>
<dbReference type="SUPFAM" id="SSF53649">
    <property type="entry name" value="Alkaline phosphatase-like"/>
    <property type="match status" value="1"/>
</dbReference>
<dbReference type="Pfam" id="PF00884">
    <property type="entry name" value="Sulfatase"/>
    <property type="match status" value="1"/>
</dbReference>
<dbReference type="GO" id="GO:0016776">
    <property type="term" value="F:phosphotransferase activity, phosphate group as acceptor"/>
    <property type="evidence" value="ECO:0007669"/>
    <property type="project" value="TreeGrafter"/>
</dbReference>
<dbReference type="Proteomes" id="UP000290657">
    <property type="component" value="Unassembled WGS sequence"/>
</dbReference>
<feature type="transmembrane region" description="Helical" evidence="7">
    <location>
        <begin position="66"/>
        <end position="90"/>
    </location>
</feature>
<dbReference type="Gene3D" id="3.40.720.10">
    <property type="entry name" value="Alkaline Phosphatase, subunit A"/>
    <property type="match status" value="1"/>
</dbReference>
<name>A0A4Q0XND4_9BACT</name>
<dbReference type="PANTHER" id="PTHR30443:SF0">
    <property type="entry name" value="PHOSPHOETHANOLAMINE TRANSFERASE EPTA"/>
    <property type="match status" value="1"/>
</dbReference>
<dbReference type="GO" id="GO:0009244">
    <property type="term" value="P:lipopolysaccharide core region biosynthetic process"/>
    <property type="evidence" value="ECO:0007669"/>
    <property type="project" value="TreeGrafter"/>
</dbReference>
<evidence type="ECO:0000256" key="3">
    <source>
        <dbReference type="ARBA" id="ARBA00022679"/>
    </source>
</evidence>
<dbReference type="CDD" id="cd16017">
    <property type="entry name" value="LptA"/>
    <property type="match status" value="1"/>
</dbReference>
<protein>
    <recommendedName>
        <fullName evidence="8">Sulfatase N-terminal domain-containing protein</fullName>
    </recommendedName>
</protein>
<evidence type="ECO:0000256" key="2">
    <source>
        <dbReference type="ARBA" id="ARBA00022475"/>
    </source>
</evidence>
<evidence type="ECO:0000256" key="1">
    <source>
        <dbReference type="ARBA" id="ARBA00004651"/>
    </source>
</evidence>
<evidence type="ECO:0000256" key="4">
    <source>
        <dbReference type="ARBA" id="ARBA00022692"/>
    </source>
</evidence>
<dbReference type="EMBL" id="PDKN01000008">
    <property type="protein sequence ID" value="RXJ55311.1"/>
    <property type="molecule type" value="Genomic_DNA"/>
</dbReference>
<dbReference type="InterPro" id="IPR017850">
    <property type="entry name" value="Alkaline_phosphatase_core_sf"/>
</dbReference>
<evidence type="ECO:0000313" key="10">
    <source>
        <dbReference type="Proteomes" id="UP000290657"/>
    </source>
</evidence>
<evidence type="ECO:0000259" key="8">
    <source>
        <dbReference type="Pfam" id="PF00884"/>
    </source>
</evidence>
<gene>
    <name evidence="9" type="ORF">CRV04_10765</name>
</gene>